<dbReference type="EMBL" id="ML120430">
    <property type="protein sequence ID" value="RPA95068.1"/>
    <property type="molecule type" value="Genomic_DNA"/>
</dbReference>
<feature type="transmembrane region" description="Helical" evidence="1">
    <location>
        <begin position="20"/>
        <end position="41"/>
    </location>
</feature>
<evidence type="ECO:0000313" key="2">
    <source>
        <dbReference type="EMBL" id="RPA95068.1"/>
    </source>
</evidence>
<gene>
    <name evidence="2" type="ORF">L873DRAFT_1375081</name>
</gene>
<name>A0A3N4JDL9_9PEZI</name>
<evidence type="ECO:0000313" key="3">
    <source>
        <dbReference type="Proteomes" id="UP000276215"/>
    </source>
</evidence>
<evidence type="ECO:0000256" key="1">
    <source>
        <dbReference type="SAM" id="Phobius"/>
    </source>
</evidence>
<reference evidence="2 3" key="1">
    <citation type="journal article" date="2018" name="Nat. Ecol. Evol.">
        <title>Pezizomycetes genomes reveal the molecular basis of ectomycorrhizal truffle lifestyle.</title>
        <authorList>
            <person name="Murat C."/>
            <person name="Payen T."/>
            <person name="Noel B."/>
            <person name="Kuo A."/>
            <person name="Morin E."/>
            <person name="Chen J."/>
            <person name="Kohler A."/>
            <person name="Krizsan K."/>
            <person name="Balestrini R."/>
            <person name="Da Silva C."/>
            <person name="Montanini B."/>
            <person name="Hainaut M."/>
            <person name="Levati E."/>
            <person name="Barry K.W."/>
            <person name="Belfiori B."/>
            <person name="Cichocki N."/>
            <person name="Clum A."/>
            <person name="Dockter R.B."/>
            <person name="Fauchery L."/>
            <person name="Guy J."/>
            <person name="Iotti M."/>
            <person name="Le Tacon F."/>
            <person name="Lindquist E.A."/>
            <person name="Lipzen A."/>
            <person name="Malagnac F."/>
            <person name="Mello A."/>
            <person name="Molinier V."/>
            <person name="Miyauchi S."/>
            <person name="Poulain J."/>
            <person name="Riccioni C."/>
            <person name="Rubini A."/>
            <person name="Sitrit Y."/>
            <person name="Splivallo R."/>
            <person name="Traeger S."/>
            <person name="Wang M."/>
            <person name="Zifcakova L."/>
            <person name="Wipf D."/>
            <person name="Zambonelli A."/>
            <person name="Paolocci F."/>
            <person name="Nowrousian M."/>
            <person name="Ottonello S."/>
            <person name="Baldrian P."/>
            <person name="Spatafora J.W."/>
            <person name="Henrissat B."/>
            <person name="Nagy L.G."/>
            <person name="Aury J.M."/>
            <person name="Wincker P."/>
            <person name="Grigoriev I.V."/>
            <person name="Bonfante P."/>
            <person name="Martin F.M."/>
        </authorList>
    </citation>
    <scope>NUCLEOTIDE SEQUENCE [LARGE SCALE GENOMIC DNA]</scope>
    <source>
        <strain evidence="2 3">120613-1</strain>
    </source>
</reference>
<protein>
    <submittedName>
        <fullName evidence="2">Uncharacterized protein</fullName>
    </submittedName>
</protein>
<dbReference type="AlphaFoldDB" id="A0A3N4JDL9"/>
<proteinExistence type="predicted"/>
<sequence>MLKTFFLDLSFLQLRVFLPSFLYTILVLITSMMMLMMMMMMPMMLLMPLIKISIKVLKLKPNVGVIYVGTNSLWLSFVLLSSNTCVLMIPGFYCAVDTYSLYVLVPQHYTYTLMDHVHYKGLYFFFPTPFRAIRLFIAELAGKLDISSAVARQTDSPAKSREGWKALL</sequence>
<keyword evidence="1" id="KW-0472">Membrane</keyword>
<keyword evidence="1" id="KW-1133">Transmembrane helix</keyword>
<keyword evidence="1" id="KW-0812">Transmembrane</keyword>
<keyword evidence="3" id="KW-1185">Reference proteome</keyword>
<accession>A0A3N4JDL9</accession>
<organism evidence="2 3">
    <name type="scientific">Choiromyces venosus 120613-1</name>
    <dbReference type="NCBI Taxonomy" id="1336337"/>
    <lineage>
        <taxon>Eukaryota</taxon>
        <taxon>Fungi</taxon>
        <taxon>Dikarya</taxon>
        <taxon>Ascomycota</taxon>
        <taxon>Pezizomycotina</taxon>
        <taxon>Pezizomycetes</taxon>
        <taxon>Pezizales</taxon>
        <taxon>Tuberaceae</taxon>
        <taxon>Choiromyces</taxon>
    </lineage>
</organism>
<dbReference type="Proteomes" id="UP000276215">
    <property type="component" value="Unassembled WGS sequence"/>
</dbReference>